<accession>K0TNQ6</accession>
<protein>
    <submittedName>
        <fullName evidence="1">Uncharacterized protein</fullName>
    </submittedName>
</protein>
<dbReference type="Proteomes" id="UP000266841">
    <property type="component" value="Unassembled WGS sequence"/>
</dbReference>
<dbReference type="EMBL" id="AGNL01004281">
    <property type="protein sequence ID" value="EJK73697.1"/>
    <property type="molecule type" value="Genomic_DNA"/>
</dbReference>
<sequence length="265" mass="30297">MAGEKLVRNCILGNGSLRPTTPYEGKTLHQKVWEEITFTTPDTDIVEDQNGNIRVAIPFWVRSTERDRHTKTGRKGVEVTLNVNALGDTLIPIPDSVKLMSAKDTNKSAPRERKFKVMEGFIPVRDKHDNPIYQSRTSSKRGHWLVSDYLSEDDLKRVLDFSRKHRLADLGTVLFVLCKFVSDIPEAKRLWDKDRELENAQDSRFQEEIELCESFLQELFATAAEHISSNADFKRILNRFLWENLGPVQQANGLCLQSSHAESQG</sequence>
<proteinExistence type="predicted"/>
<organism evidence="1 2">
    <name type="scientific">Thalassiosira oceanica</name>
    <name type="common">Marine diatom</name>
    <dbReference type="NCBI Taxonomy" id="159749"/>
    <lineage>
        <taxon>Eukaryota</taxon>
        <taxon>Sar</taxon>
        <taxon>Stramenopiles</taxon>
        <taxon>Ochrophyta</taxon>
        <taxon>Bacillariophyta</taxon>
        <taxon>Coscinodiscophyceae</taxon>
        <taxon>Thalassiosirophycidae</taxon>
        <taxon>Thalassiosirales</taxon>
        <taxon>Thalassiosiraceae</taxon>
        <taxon>Thalassiosira</taxon>
    </lineage>
</organism>
<reference evidence="1 2" key="1">
    <citation type="journal article" date="2012" name="Genome Biol.">
        <title>Genome and low-iron response of an oceanic diatom adapted to chronic iron limitation.</title>
        <authorList>
            <person name="Lommer M."/>
            <person name="Specht M."/>
            <person name="Roy A.S."/>
            <person name="Kraemer L."/>
            <person name="Andreson R."/>
            <person name="Gutowska M.A."/>
            <person name="Wolf J."/>
            <person name="Bergner S.V."/>
            <person name="Schilhabel M.B."/>
            <person name="Klostermeier U.C."/>
            <person name="Beiko R.G."/>
            <person name="Rosenstiel P."/>
            <person name="Hippler M."/>
            <person name="Laroche J."/>
        </authorList>
    </citation>
    <scope>NUCLEOTIDE SEQUENCE [LARGE SCALE GENOMIC DNA]</scope>
    <source>
        <strain evidence="1 2">CCMP1005</strain>
    </source>
</reference>
<keyword evidence="2" id="KW-1185">Reference proteome</keyword>
<evidence type="ECO:0000313" key="1">
    <source>
        <dbReference type="EMBL" id="EJK73697.1"/>
    </source>
</evidence>
<dbReference type="AlphaFoldDB" id="K0TNQ6"/>
<gene>
    <name evidence="1" type="ORF">THAOC_04664</name>
</gene>
<name>K0TNQ6_THAOC</name>
<evidence type="ECO:0000313" key="2">
    <source>
        <dbReference type="Proteomes" id="UP000266841"/>
    </source>
</evidence>
<comment type="caution">
    <text evidence="1">The sequence shown here is derived from an EMBL/GenBank/DDBJ whole genome shotgun (WGS) entry which is preliminary data.</text>
</comment>
<dbReference type="eggNOG" id="ENOG502T1SS">
    <property type="taxonomic scope" value="Eukaryota"/>
</dbReference>